<dbReference type="Gene3D" id="3.40.50.300">
    <property type="entry name" value="P-loop containing nucleotide triphosphate hydrolases"/>
    <property type="match status" value="1"/>
</dbReference>
<sequence>MDDHISDPCTQPSPPVVSFTSEQQLFIDLAVVTRRNLLLVAPAGYGKSFVIKEIVERFRHELTRIDEQPVYALCASTGKAASLIGGRTLHSYLGIGLAQGTPDEWVMCLRVNSSMRPKLEALKAVQVILVDEVSMVSAEFLDKISTYLQLLRHNYRPFGGVQMILIGDLCQLPPVKESFIFRSKEYKRGYFHPFQFTRCFRQNNREFVALLNEVRFGDCADREFATLQQRTSIDPQYSNGLTPMRIVSTNEEVDKINADEMEALLRKTGVAKERYTCYLSNPKHAEYAKKCREDARIPEFVDVAVGCQLVVTHNLTDKIVNGTQGRVIATAPNMIGLELDDGIRATIGYASFKDPEDPDVFKADALFSFMPVRLGYASTVHKAQGMTVKLLEIDFARFFAHGQAYTALSRVTDLQGLVVKNLTPEAFICDASGDPSQQANMTPPANGAKRVRRVRARVASTVDTTEHTEDAHAKEDVEAHSDVSAASSDDEDSPRKKPKGTKVYYDPVWGEVVLGKGIVTCKRCEQVIHRFGPQPKIKVVRNHFRETNTRHKCPFAREVTLVMDAKKQLRAHKPTRAEFAQRMGLFKRRMAQWIYASGHYFDEARDSFFRSGFNVFQPDVSLPTVYELETDLLELEFSACAGMVQRALNARLYCLCLERWTAPDGRSMTNYAASTDNQSYFLRTSQNDPKQRSESMVMEIKRVLTQQKYTTVVGVLTTEAHEISEASRVAIQKEYPECIFYYGCVAHALTRLLTDLCTALPWLERIHDTVHVLLKVVEENTSIRYQLHQLQDAESRPALVQVDELHGVMFYAALESVEKSRKALETLVSQEGFGIDDEELTLLKDVFSDESFKEDLSSAIQLLQPVHRELERVNTESLPLSYVYRCFLELSSFFSQTNLVDKKETPLLRACVTTRFHAILADCHKIAYILDPFYLASGMETHTRHQVDALISSLFKQSKLTAGIDMYDQLARYRAYVPELQSTSPSYHALLTSGGVSVSSFWSEHGQFFPELQQLARAVFSMPPANLTPRHRFAHVTTEVFDKFNGVLPEFRVHKLTYIRCNLKHMVPEEPNEVNTQI</sequence>
<keyword evidence="1" id="KW-0347">Helicase</keyword>
<gene>
    <name evidence="4" type="ORF">Poli38472_013137</name>
</gene>
<evidence type="ECO:0000256" key="2">
    <source>
        <dbReference type="SAM" id="MobiDB-lite"/>
    </source>
</evidence>
<reference evidence="4" key="1">
    <citation type="submission" date="2019-03" db="EMBL/GenBank/DDBJ databases">
        <title>Long read genome sequence of the mycoparasitic Pythium oligandrum ATCC 38472 isolated from sugarbeet rhizosphere.</title>
        <authorList>
            <person name="Gaulin E."/>
        </authorList>
    </citation>
    <scope>NUCLEOTIDE SEQUENCE</scope>
    <source>
        <strain evidence="4">ATCC 38472_TT</strain>
    </source>
</reference>
<dbReference type="PANTHER" id="PTHR47642:SF6">
    <property type="entry name" value="ATP-DEPENDENT DNA HELICASE"/>
    <property type="match status" value="1"/>
</dbReference>
<dbReference type="AlphaFoldDB" id="A0A8K1FAN4"/>
<keyword evidence="1" id="KW-0378">Hydrolase</keyword>
<comment type="cofactor">
    <cofactor evidence="1">
        <name>Mg(2+)</name>
        <dbReference type="ChEBI" id="CHEBI:18420"/>
    </cofactor>
</comment>
<protein>
    <recommendedName>
        <fullName evidence="1">ATP-dependent DNA helicase</fullName>
        <ecNumber evidence="1">5.6.2.3</ecNumber>
    </recommendedName>
</protein>
<proteinExistence type="inferred from homology"/>
<feature type="compositionally biased region" description="Polar residues" evidence="2">
    <location>
        <begin position="434"/>
        <end position="443"/>
    </location>
</feature>
<keyword evidence="1" id="KW-0233">DNA recombination</keyword>
<dbReference type="PANTHER" id="PTHR47642">
    <property type="entry name" value="ATP-DEPENDENT DNA HELICASE"/>
    <property type="match status" value="1"/>
</dbReference>
<evidence type="ECO:0000256" key="1">
    <source>
        <dbReference type="RuleBase" id="RU363044"/>
    </source>
</evidence>
<evidence type="ECO:0000313" key="5">
    <source>
        <dbReference type="Proteomes" id="UP000794436"/>
    </source>
</evidence>
<dbReference type="GO" id="GO:0006281">
    <property type="term" value="P:DNA repair"/>
    <property type="evidence" value="ECO:0007669"/>
    <property type="project" value="UniProtKB-KW"/>
</dbReference>
<dbReference type="GO" id="GO:0016787">
    <property type="term" value="F:hydrolase activity"/>
    <property type="evidence" value="ECO:0007669"/>
    <property type="project" value="UniProtKB-KW"/>
</dbReference>
<evidence type="ECO:0000313" key="4">
    <source>
        <dbReference type="EMBL" id="TMW55246.1"/>
    </source>
</evidence>
<dbReference type="InterPro" id="IPR012337">
    <property type="entry name" value="RNaseH-like_sf"/>
</dbReference>
<dbReference type="CDD" id="cd18809">
    <property type="entry name" value="SF1_C_RecD"/>
    <property type="match status" value="1"/>
</dbReference>
<dbReference type="SUPFAM" id="SSF52540">
    <property type="entry name" value="P-loop containing nucleoside triphosphate hydrolases"/>
    <property type="match status" value="2"/>
</dbReference>
<feature type="domain" description="DNA helicase Pif1-like DEAD-box helicase" evidence="3">
    <location>
        <begin position="36"/>
        <end position="220"/>
    </location>
</feature>
<feature type="region of interest" description="Disordered" evidence="2">
    <location>
        <begin position="433"/>
        <end position="501"/>
    </location>
</feature>
<dbReference type="GO" id="GO:0043139">
    <property type="term" value="F:5'-3' DNA helicase activity"/>
    <property type="evidence" value="ECO:0007669"/>
    <property type="project" value="UniProtKB-EC"/>
</dbReference>
<accession>A0A8K1FAN4</accession>
<dbReference type="SUPFAM" id="SSF53098">
    <property type="entry name" value="Ribonuclease H-like"/>
    <property type="match status" value="1"/>
</dbReference>
<keyword evidence="1" id="KW-0067">ATP-binding</keyword>
<feature type="compositionally biased region" description="Basic and acidic residues" evidence="2">
    <location>
        <begin position="464"/>
        <end position="481"/>
    </location>
</feature>
<keyword evidence="1" id="KW-0547">Nucleotide-binding</keyword>
<dbReference type="GO" id="GO:0000723">
    <property type="term" value="P:telomere maintenance"/>
    <property type="evidence" value="ECO:0007669"/>
    <property type="project" value="InterPro"/>
</dbReference>
<keyword evidence="5" id="KW-1185">Reference proteome</keyword>
<evidence type="ECO:0000259" key="3">
    <source>
        <dbReference type="Pfam" id="PF05970"/>
    </source>
</evidence>
<keyword evidence="1" id="KW-0227">DNA damage</keyword>
<dbReference type="InterPro" id="IPR010285">
    <property type="entry name" value="DNA_helicase_pif1-like_DEAD"/>
</dbReference>
<organism evidence="4 5">
    <name type="scientific">Pythium oligandrum</name>
    <name type="common">Mycoparasitic fungus</name>
    <dbReference type="NCBI Taxonomy" id="41045"/>
    <lineage>
        <taxon>Eukaryota</taxon>
        <taxon>Sar</taxon>
        <taxon>Stramenopiles</taxon>
        <taxon>Oomycota</taxon>
        <taxon>Peronosporomycetes</taxon>
        <taxon>Pythiales</taxon>
        <taxon>Pythiaceae</taxon>
        <taxon>Pythium</taxon>
    </lineage>
</organism>
<name>A0A8K1FAN4_PYTOL</name>
<dbReference type="InterPro" id="IPR051055">
    <property type="entry name" value="PIF1_helicase"/>
</dbReference>
<dbReference type="InterPro" id="IPR027417">
    <property type="entry name" value="P-loop_NTPase"/>
</dbReference>
<dbReference type="Pfam" id="PF05970">
    <property type="entry name" value="PIF1"/>
    <property type="match status" value="1"/>
</dbReference>
<keyword evidence="1" id="KW-0234">DNA repair</keyword>
<comment type="caution">
    <text evidence="4">The sequence shown here is derived from an EMBL/GenBank/DDBJ whole genome shotgun (WGS) entry which is preliminary data.</text>
</comment>
<comment type="catalytic activity">
    <reaction evidence="1">
        <text>ATP + H2O = ADP + phosphate + H(+)</text>
        <dbReference type="Rhea" id="RHEA:13065"/>
        <dbReference type="ChEBI" id="CHEBI:15377"/>
        <dbReference type="ChEBI" id="CHEBI:15378"/>
        <dbReference type="ChEBI" id="CHEBI:30616"/>
        <dbReference type="ChEBI" id="CHEBI:43474"/>
        <dbReference type="ChEBI" id="CHEBI:456216"/>
        <dbReference type="EC" id="5.6.2.3"/>
    </reaction>
</comment>
<dbReference type="EMBL" id="SPLM01000148">
    <property type="protein sequence ID" value="TMW55246.1"/>
    <property type="molecule type" value="Genomic_DNA"/>
</dbReference>
<dbReference type="EC" id="5.6.2.3" evidence="1"/>
<dbReference type="Proteomes" id="UP000794436">
    <property type="component" value="Unassembled WGS sequence"/>
</dbReference>
<dbReference type="OrthoDB" id="162872at2759"/>
<dbReference type="GO" id="GO:0006310">
    <property type="term" value="P:DNA recombination"/>
    <property type="evidence" value="ECO:0007669"/>
    <property type="project" value="UniProtKB-KW"/>
</dbReference>
<comment type="similarity">
    <text evidence="1">Belongs to the helicase family.</text>
</comment>
<dbReference type="GO" id="GO:0005524">
    <property type="term" value="F:ATP binding"/>
    <property type="evidence" value="ECO:0007669"/>
    <property type="project" value="UniProtKB-KW"/>
</dbReference>